<evidence type="ECO:0000313" key="1">
    <source>
        <dbReference type="EMBL" id="DAF48801.1"/>
    </source>
</evidence>
<sequence>MSFEIRGLDRLKAKMDKLPKIYESGIKKGQEDVLDRAEGYAVQELQSTIKWSTGELTRSLMTEVKLDSSGKIVGRLYSNDPVAIYREFGTGRNGESSPKKIPNNVTLTYRQTPWFIPADQVDIDLNKVYGMPKIKIKDKYFYRTNGQPARQFLTPAVEKASQEADEIIKKRVQEELHGGLS</sequence>
<name>A0A8S5SCX5_9CAUD</name>
<protein>
    <submittedName>
        <fullName evidence="1">Putative tail component</fullName>
    </submittedName>
</protein>
<reference evidence="1" key="1">
    <citation type="journal article" date="2021" name="Proc. Natl. Acad. Sci. U.S.A.">
        <title>A Catalog of Tens of Thousands of Viruses from Human Metagenomes Reveals Hidden Associations with Chronic Diseases.</title>
        <authorList>
            <person name="Tisza M.J."/>
            <person name="Buck C.B."/>
        </authorList>
    </citation>
    <scope>NUCLEOTIDE SEQUENCE</scope>
    <source>
        <strain evidence="1">CtfWc3</strain>
    </source>
</reference>
<dbReference type="EMBL" id="BK032574">
    <property type="protein sequence ID" value="DAF48801.1"/>
    <property type="molecule type" value="Genomic_DNA"/>
</dbReference>
<proteinExistence type="predicted"/>
<organism evidence="1">
    <name type="scientific">Myoviridae sp. ctfWc3</name>
    <dbReference type="NCBI Taxonomy" id="2827697"/>
    <lineage>
        <taxon>Viruses</taxon>
        <taxon>Duplodnaviria</taxon>
        <taxon>Heunggongvirae</taxon>
        <taxon>Uroviricota</taxon>
        <taxon>Caudoviricetes</taxon>
    </lineage>
</organism>
<accession>A0A8S5SCX5</accession>